<evidence type="ECO:0000256" key="2">
    <source>
        <dbReference type="ARBA" id="ARBA00023186"/>
    </source>
</evidence>
<dbReference type="InterPro" id="IPR038389">
    <property type="entry name" value="PSMG2_sf"/>
</dbReference>
<dbReference type="AlphaFoldDB" id="A0A1S3JAJ7"/>
<dbReference type="RefSeq" id="XP_013407430.1">
    <property type="nucleotide sequence ID" value="XM_013551976.1"/>
</dbReference>
<keyword evidence="6" id="KW-0647">Proteasome</keyword>
<comment type="similarity">
    <text evidence="3 4">Belongs to the PSMG2 family.</text>
</comment>
<dbReference type="InterPro" id="IPR019151">
    <property type="entry name" value="Proteasome_assmbl_chaperone_2"/>
</dbReference>
<name>A0A1S3JAJ7_LINAN</name>
<evidence type="ECO:0000256" key="1">
    <source>
        <dbReference type="ARBA" id="ARBA00019186"/>
    </source>
</evidence>
<dbReference type="GO" id="GO:0043248">
    <property type="term" value="P:proteasome assembly"/>
    <property type="evidence" value="ECO:0007669"/>
    <property type="project" value="TreeGrafter"/>
</dbReference>
<sequence>MMFYPRSNETACKWKDYTVILPAVSVGNVGQLAVDLIVSSLSMESVGYLYDDSILPVIGNDPYTQDKYALSTACEVYQSTEHKLVVVQQRSPLVKGKRNQFVTKLAKWLKVSEFSQVVLLTSTFSHERLDVQMIGCQERFLATKLMEEKLGKKLREELKWKELEKRPSFPAPAPLMEQAPSSQNSTLQATSYLPGGGIAKSLLEECEKMDIPLLVVSTFCSEGDNVPDALRLASHLNTWLHLVKPGSAGDTSQGGWVTPSSWQHLFGSTFDQMLYQ</sequence>
<dbReference type="SUPFAM" id="SSF159659">
    <property type="entry name" value="Cgl1923-like"/>
    <property type="match status" value="1"/>
</dbReference>
<dbReference type="GO" id="GO:0000502">
    <property type="term" value="C:proteasome complex"/>
    <property type="evidence" value="ECO:0007669"/>
    <property type="project" value="UniProtKB-KW"/>
</dbReference>
<evidence type="ECO:0000256" key="3">
    <source>
        <dbReference type="ARBA" id="ARBA00025745"/>
    </source>
</evidence>
<reference evidence="6" key="1">
    <citation type="submission" date="2025-08" db="UniProtKB">
        <authorList>
            <consortium name="RefSeq"/>
        </authorList>
    </citation>
    <scope>IDENTIFICATION</scope>
    <source>
        <tissue evidence="6">Gonads</tissue>
    </source>
</reference>
<organism evidence="5 6">
    <name type="scientific">Lingula anatina</name>
    <name type="common">Brachiopod</name>
    <name type="synonym">Lingula unguis</name>
    <dbReference type="NCBI Taxonomy" id="7574"/>
    <lineage>
        <taxon>Eukaryota</taxon>
        <taxon>Metazoa</taxon>
        <taxon>Spiralia</taxon>
        <taxon>Lophotrochozoa</taxon>
        <taxon>Brachiopoda</taxon>
        <taxon>Linguliformea</taxon>
        <taxon>Lingulata</taxon>
        <taxon>Lingulida</taxon>
        <taxon>Linguloidea</taxon>
        <taxon>Lingulidae</taxon>
        <taxon>Lingula</taxon>
    </lineage>
</organism>
<keyword evidence="2 4" id="KW-0143">Chaperone</keyword>
<dbReference type="KEGG" id="lak:106171575"/>
<dbReference type="Pfam" id="PF09754">
    <property type="entry name" value="PAC2"/>
    <property type="match status" value="1"/>
</dbReference>
<dbReference type="PANTHER" id="PTHR12970:SF1">
    <property type="entry name" value="PROTEASOME ASSEMBLY CHAPERONE 2"/>
    <property type="match status" value="1"/>
</dbReference>
<comment type="subunit">
    <text evidence="4">Forms a heterodimer with PSMG1.</text>
</comment>
<dbReference type="FunCoup" id="A0A1S3JAJ7">
    <property type="interactions" value="1983"/>
</dbReference>
<dbReference type="OMA" id="WKEHTGE"/>
<dbReference type="InterPro" id="IPR016562">
    <property type="entry name" value="Proteasome_assmbl_chp_2_euk"/>
</dbReference>
<dbReference type="GO" id="GO:0005829">
    <property type="term" value="C:cytosol"/>
    <property type="evidence" value="ECO:0007669"/>
    <property type="project" value="TreeGrafter"/>
</dbReference>
<dbReference type="PANTHER" id="PTHR12970">
    <property type="entry name" value="PROTEASOME ASSEMBLY CHAPERONE 2"/>
    <property type="match status" value="1"/>
</dbReference>
<evidence type="ECO:0000313" key="5">
    <source>
        <dbReference type="Proteomes" id="UP000085678"/>
    </source>
</evidence>
<accession>A0A1S3JAJ7</accession>
<dbReference type="OrthoDB" id="10260712at2759"/>
<dbReference type="InParanoid" id="A0A1S3JAJ7"/>
<dbReference type="Gene3D" id="3.40.50.10900">
    <property type="entry name" value="PAC-like subunit"/>
    <property type="match status" value="2"/>
</dbReference>
<dbReference type="GO" id="GO:0005634">
    <property type="term" value="C:nucleus"/>
    <property type="evidence" value="ECO:0007669"/>
    <property type="project" value="TreeGrafter"/>
</dbReference>
<gene>
    <name evidence="6" type="primary">LOC106171575</name>
</gene>
<dbReference type="PIRSF" id="PIRSF010044">
    <property type="entry name" value="UCP010044"/>
    <property type="match status" value="1"/>
</dbReference>
<dbReference type="GeneID" id="106171575"/>
<comment type="function">
    <text evidence="4">Chaperone protein which promotes assembly of the 20S proteasome as part of a heterodimer with PSMG1.</text>
</comment>
<dbReference type="STRING" id="7574.A0A1S3JAJ7"/>
<proteinExistence type="inferred from homology"/>
<evidence type="ECO:0000256" key="4">
    <source>
        <dbReference type="PIRNR" id="PIRNR010044"/>
    </source>
</evidence>
<keyword evidence="5" id="KW-1185">Reference proteome</keyword>
<dbReference type="Proteomes" id="UP000085678">
    <property type="component" value="Unplaced"/>
</dbReference>
<protein>
    <recommendedName>
        <fullName evidence="1 4">Proteasome assembly chaperone 2</fullName>
    </recommendedName>
</protein>
<evidence type="ECO:0000313" key="6">
    <source>
        <dbReference type="RefSeq" id="XP_013407430.1"/>
    </source>
</evidence>